<dbReference type="InterPro" id="IPR011002">
    <property type="entry name" value="FliG_a-hlx"/>
</dbReference>
<keyword evidence="1" id="KW-0407">Ion channel</keyword>
<keyword evidence="4" id="KW-1185">Reference proteome</keyword>
<gene>
    <name evidence="3" type="ORF">SAMN05660337_2358</name>
</gene>
<dbReference type="GO" id="GO:0044877">
    <property type="term" value="F:protein-containing complex binding"/>
    <property type="evidence" value="ECO:0007669"/>
    <property type="project" value="TreeGrafter"/>
</dbReference>
<dbReference type="InterPro" id="IPR014710">
    <property type="entry name" value="RmlC-like_jellyroll"/>
</dbReference>
<dbReference type="Pfam" id="PF00027">
    <property type="entry name" value="cNMP_binding"/>
    <property type="match status" value="1"/>
</dbReference>
<feature type="domain" description="Cyclic nucleotide-binding" evidence="2">
    <location>
        <begin position="18"/>
        <end position="118"/>
    </location>
</feature>
<dbReference type="GO" id="GO:0005221">
    <property type="term" value="F:intracellularly cyclic nucleotide-activated monoatomic cation channel activity"/>
    <property type="evidence" value="ECO:0007669"/>
    <property type="project" value="InterPro"/>
</dbReference>
<dbReference type="PANTHER" id="PTHR45638:SF11">
    <property type="entry name" value="CYCLIC NUCLEOTIDE-GATED CATION CHANNEL SUBUNIT A"/>
    <property type="match status" value="1"/>
</dbReference>
<dbReference type="SUPFAM" id="SSF48029">
    <property type="entry name" value="FliG"/>
    <property type="match status" value="1"/>
</dbReference>
<keyword evidence="1" id="KW-0406">Ion transport</keyword>
<dbReference type="RefSeq" id="WP_244512260.1">
    <property type="nucleotide sequence ID" value="NZ_FNGA01000003.1"/>
</dbReference>
<keyword evidence="1" id="KW-0813">Transport</keyword>
<dbReference type="InterPro" id="IPR000595">
    <property type="entry name" value="cNMP-bd_dom"/>
</dbReference>
<dbReference type="InterPro" id="IPR018490">
    <property type="entry name" value="cNMP-bd_dom_sf"/>
</dbReference>
<dbReference type="SMART" id="SM00100">
    <property type="entry name" value="cNMP"/>
    <property type="match status" value="1"/>
</dbReference>
<dbReference type="Gene3D" id="2.60.120.10">
    <property type="entry name" value="Jelly Rolls"/>
    <property type="match status" value="1"/>
</dbReference>
<evidence type="ECO:0000313" key="3">
    <source>
        <dbReference type="EMBL" id="SDL17677.1"/>
    </source>
</evidence>
<dbReference type="CDD" id="cd00038">
    <property type="entry name" value="CAP_ED"/>
    <property type="match status" value="1"/>
</dbReference>
<dbReference type="PANTHER" id="PTHR45638">
    <property type="entry name" value="CYCLIC NUCLEOTIDE-GATED CATION CHANNEL SUBUNIT A"/>
    <property type="match status" value="1"/>
</dbReference>
<accession>A0A1G9HXD8</accession>
<dbReference type="PROSITE" id="PS50042">
    <property type="entry name" value="CNMP_BINDING_3"/>
    <property type="match status" value="1"/>
</dbReference>
<evidence type="ECO:0000259" key="2">
    <source>
        <dbReference type="PROSITE" id="PS50042"/>
    </source>
</evidence>
<name>A0A1G9HXD8_9BACT</name>
<protein>
    <submittedName>
        <fullName evidence="3">Cyclic nucleotide-binding domain-containing protein</fullName>
    </submittedName>
</protein>
<evidence type="ECO:0000256" key="1">
    <source>
        <dbReference type="ARBA" id="ARBA00023286"/>
    </source>
</evidence>
<dbReference type="InterPro" id="IPR050866">
    <property type="entry name" value="CNG_cation_channel"/>
</dbReference>
<reference evidence="4" key="1">
    <citation type="submission" date="2016-10" db="EMBL/GenBank/DDBJ databases">
        <authorList>
            <person name="Varghese N."/>
            <person name="Submissions S."/>
        </authorList>
    </citation>
    <scope>NUCLEOTIDE SEQUENCE [LARGE SCALE GENOMIC DNA]</scope>
    <source>
        <strain evidence="4">DSM 16995</strain>
    </source>
</reference>
<sequence length="398" mass="45609">MARSPLTSITTKTSPTIRNYHKGKVIFHEGQESKVAYMIKSGSVNVFKNIDNKKTVLMTLHRGDIFGEMSLLANEKRSVSVEAASYCELVPLTEDIMNRLLDASPVTVKKIVELLAERVLRVDNEAVTVDEGGPFLSLATILDLAYKDYAYIPRDKKREIENYEMGLSVKSFTETVKGLAVFSTIEIDSFLHTIFKFRLIDIKSKQKSGKSAFVERYIKIPDFNEFMLSLRKLYSEVKELGADVEYKMNFMTFSDLAVRTGSRPEFIYNKVMKEEFPENLLFFNRAKAINWSKDKEPDFFKKFKRPKKSLNEIDNVDDFVFIDNPTLQIALKDFNYYKISVLYSAADEQNKKKILLNINRKQAGILQSEPPAARDVSDLDVLECSDEVIDIIKKLKGL</sequence>
<dbReference type="SUPFAM" id="SSF51206">
    <property type="entry name" value="cAMP-binding domain-like"/>
    <property type="match status" value="1"/>
</dbReference>
<dbReference type="AlphaFoldDB" id="A0A1G9HXD8"/>
<dbReference type="STRING" id="246191.SAMN05660337_2358"/>
<dbReference type="EMBL" id="FNGA01000003">
    <property type="protein sequence ID" value="SDL17677.1"/>
    <property type="molecule type" value="Genomic_DNA"/>
</dbReference>
<dbReference type="Proteomes" id="UP000199053">
    <property type="component" value="Unassembled WGS sequence"/>
</dbReference>
<dbReference type="Gene3D" id="1.10.220.30">
    <property type="match status" value="1"/>
</dbReference>
<keyword evidence="1" id="KW-1071">Ligand-gated ion channel</keyword>
<organism evidence="3 4">
    <name type="scientific">Maridesulfovibrio ferrireducens</name>
    <dbReference type="NCBI Taxonomy" id="246191"/>
    <lineage>
        <taxon>Bacteria</taxon>
        <taxon>Pseudomonadati</taxon>
        <taxon>Thermodesulfobacteriota</taxon>
        <taxon>Desulfovibrionia</taxon>
        <taxon>Desulfovibrionales</taxon>
        <taxon>Desulfovibrionaceae</taxon>
        <taxon>Maridesulfovibrio</taxon>
    </lineage>
</organism>
<evidence type="ECO:0000313" key="4">
    <source>
        <dbReference type="Proteomes" id="UP000199053"/>
    </source>
</evidence>
<proteinExistence type="predicted"/>